<evidence type="ECO:0000256" key="1">
    <source>
        <dbReference type="ARBA" id="ARBA00004251"/>
    </source>
</evidence>
<keyword evidence="10 14" id="KW-0472">Membrane</keyword>
<feature type="compositionally biased region" description="Polar residues" evidence="13">
    <location>
        <begin position="929"/>
        <end position="949"/>
    </location>
</feature>
<evidence type="ECO:0000256" key="14">
    <source>
        <dbReference type="SAM" id="Phobius"/>
    </source>
</evidence>
<reference evidence="17" key="1">
    <citation type="submission" date="2025-08" db="UniProtKB">
        <authorList>
            <consortium name="RefSeq"/>
        </authorList>
    </citation>
    <scope>IDENTIFICATION</scope>
</reference>
<evidence type="ECO:0000313" key="16">
    <source>
        <dbReference type="Proteomes" id="UP000515154"/>
    </source>
</evidence>
<keyword evidence="9 14" id="KW-1133">Transmembrane helix</keyword>
<feature type="domain" description="Cadherin" evidence="15">
    <location>
        <begin position="258"/>
        <end position="365"/>
    </location>
</feature>
<dbReference type="PROSITE" id="PS00232">
    <property type="entry name" value="CADHERIN_1"/>
    <property type="match status" value="2"/>
</dbReference>
<dbReference type="SMART" id="SM00112">
    <property type="entry name" value="CA"/>
    <property type="match status" value="5"/>
</dbReference>
<feature type="transmembrane region" description="Helical" evidence="14">
    <location>
        <begin position="703"/>
        <end position="727"/>
    </location>
</feature>
<dbReference type="GO" id="GO:0007156">
    <property type="term" value="P:homophilic cell adhesion via plasma membrane adhesion molecules"/>
    <property type="evidence" value="ECO:0007669"/>
    <property type="project" value="InterPro"/>
</dbReference>
<dbReference type="InterPro" id="IPR002126">
    <property type="entry name" value="Cadherin-like_dom"/>
</dbReference>
<evidence type="ECO:0000256" key="5">
    <source>
        <dbReference type="ARBA" id="ARBA00022729"/>
    </source>
</evidence>
<proteinExistence type="predicted"/>
<dbReference type="RefSeq" id="XP_036364472.1">
    <property type="nucleotide sequence ID" value="XM_036508579.1"/>
</dbReference>
<keyword evidence="16" id="KW-1185">Reference proteome</keyword>
<dbReference type="FunFam" id="2.60.40.60:FF:000004">
    <property type="entry name" value="Protocadherin 1 gamma 2"/>
    <property type="match status" value="1"/>
</dbReference>
<dbReference type="FunFam" id="2.60.40.60:FF:000007">
    <property type="entry name" value="Protocadherin alpha 2"/>
    <property type="match status" value="1"/>
</dbReference>
<keyword evidence="11" id="KW-0325">Glycoprotein</keyword>
<dbReference type="PANTHER" id="PTHR24028:SF146">
    <property type="entry name" value="CADHERIN 96CB, ISOFORM D-RELATED"/>
    <property type="match status" value="1"/>
</dbReference>
<evidence type="ECO:0000256" key="6">
    <source>
        <dbReference type="ARBA" id="ARBA00022737"/>
    </source>
</evidence>
<evidence type="ECO:0000256" key="12">
    <source>
        <dbReference type="PROSITE-ProRule" id="PRU00043"/>
    </source>
</evidence>
<dbReference type="PROSITE" id="PS50268">
    <property type="entry name" value="CADHERIN_2"/>
    <property type="match status" value="6"/>
</dbReference>
<evidence type="ECO:0000256" key="8">
    <source>
        <dbReference type="ARBA" id="ARBA00022889"/>
    </source>
</evidence>
<evidence type="ECO:0000313" key="17">
    <source>
        <dbReference type="RefSeq" id="XP_036364472.1"/>
    </source>
</evidence>
<dbReference type="AlphaFoldDB" id="A0A7E6FBZ2"/>
<dbReference type="InterPro" id="IPR015919">
    <property type="entry name" value="Cadherin-like_sf"/>
</dbReference>
<keyword evidence="2" id="KW-1003">Cell membrane</keyword>
<dbReference type="Gene3D" id="2.60.40.60">
    <property type="entry name" value="Cadherins"/>
    <property type="match status" value="6"/>
</dbReference>
<feature type="domain" description="Cadherin" evidence="15">
    <location>
        <begin position="169"/>
        <end position="257"/>
    </location>
</feature>
<evidence type="ECO:0000256" key="13">
    <source>
        <dbReference type="SAM" id="MobiDB-lite"/>
    </source>
</evidence>
<feature type="domain" description="Cadherin" evidence="15">
    <location>
        <begin position="52"/>
        <end position="145"/>
    </location>
</feature>
<evidence type="ECO:0000256" key="2">
    <source>
        <dbReference type="ARBA" id="ARBA00022475"/>
    </source>
</evidence>
<feature type="domain" description="Cadherin" evidence="15">
    <location>
        <begin position="602"/>
        <end position="688"/>
    </location>
</feature>
<dbReference type="PANTHER" id="PTHR24028">
    <property type="entry name" value="CADHERIN-87A"/>
    <property type="match status" value="1"/>
</dbReference>
<dbReference type="Proteomes" id="UP000515154">
    <property type="component" value="Linkage group LG14"/>
</dbReference>
<evidence type="ECO:0000256" key="10">
    <source>
        <dbReference type="ARBA" id="ARBA00023136"/>
    </source>
</evidence>
<dbReference type="FunFam" id="2.60.40.60:FF:000002">
    <property type="entry name" value="Protocadherin alpha 2"/>
    <property type="match status" value="1"/>
</dbReference>
<evidence type="ECO:0000256" key="4">
    <source>
        <dbReference type="ARBA" id="ARBA00022723"/>
    </source>
</evidence>
<keyword evidence="4" id="KW-0479">Metal-binding</keyword>
<dbReference type="GO" id="GO:0005509">
    <property type="term" value="F:calcium ion binding"/>
    <property type="evidence" value="ECO:0007669"/>
    <property type="project" value="UniProtKB-UniRule"/>
</dbReference>
<feature type="region of interest" description="Disordered" evidence="13">
    <location>
        <begin position="923"/>
        <end position="956"/>
    </location>
</feature>
<feature type="domain" description="Cadherin" evidence="15">
    <location>
        <begin position="476"/>
        <end position="580"/>
    </location>
</feature>
<sequence length="956" mass="108060">MNSHRIWLSSLVREMFIKIFVLQIFYQTCFCTDFIYYVKEGRSPDSYLGDIATDTHLMDSILSKDYSSIRFNQLQKNVLSDNQLFKVTNTGKIFTAQTLDAESLCKYNTECFRMVDVAVQKDQSFFKILEIKVVIEDANDHQPEFPSKHISLQFSDGDKKDTMRSIPNAVDRDVSVKNSQISYQLKENSDELFTLSFSKRFDGSYNLGINLEKEIDREVKDTYTLQVIATDGGSPPKQGVLSIKISVTDVNDNPPVYSQNSYNVTVNNQYQKNKLVIALHATDLDADKNGRVTYHFSSKTADTAQLQFRLDEITGEIFLQEDFPYEKRQTYELYVEATDGGNPPLTSVAMVQVNVVNQQNNAPVIEMNFVSKSSDNMATISEGMKVGSFIAYVKVSDNDVGKNGEVVCNLHHGKFKLQSLGKNKYKVILKNLVDREKESHIEFIIICQDKGSPSMKTEQKFSIQVMDVNDVQPQFTKETFKFLTYENEDPSFPVGFINATDPDLGSGGKLTYSLLRIREQSFPFQISDIGFILTTQSMDRERQEIYKFQVFVRDNGNPSLNNTANVVVEVMDENDNAPYFIFPSVNPFSLDVHYHPQSKNDITVLKASDRDRRQNAFLKYEILGGNDKHLFAINQFSGVLSFTRTVYQNDAGSYDLKLAVKDSGTPVLSATTTLFLTLTVSNKTSTMFATVNTQSDDKIHINLFIIIVVAAVTISVVFVVAITICIVKSSHQRNSDYSNEVDNADKFLDENRQTEYFCEPMCSQYDVPAAISEEAKSKALQPIQLKAEPHSRFDSSHNKKSLFTGVYCTATTELASQPCLQKEMEMSDSWKDKEITSCEPSHFNKKSTLSPIDIKRHGQKEGFYETLPDPKSSLGKQLWSTGKKPIPQIFNRCKEINNSINSSYQAKPDQNITSKLALLPKSTVDESDNQNISTQPWNLPSKNSFTSFTKPLPAVP</sequence>
<keyword evidence="8" id="KW-0130">Cell adhesion</keyword>
<evidence type="ECO:0000259" key="15">
    <source>
        <dbReference type="PROSITE" id="PS50268"/>
    </source>
</evidence>
<protein>
    <submittedName>
        <fullName evidence="17">Protocadherin beta-18 isoform X1</fullName>
    </submittedName>
</protein>
<dbReference type="PRINTS" id="PR00205">
    <property type="entry name" value="CADHERIN"/>
</dbReference>
<dbReference type="Pfam" id="PF00028">
    <property type="entry name" value="Cadherin"/>
    <property type="match status" value="5"/>
</dbReference>
<feature type="domain" description="Cadherin" evidence="15">
    <location>
        <begin position="372"/>
        <end position="475"/>
    </location>
</feature>
<dbReference type="InterPro" id="IPR050174">
    <property type="entry name" value="Protocadherin/Cadherin-CA"/>
</dbReference>
<dbReference type="CDD" id="cd11304">
    <property type="entry name" value="Cadherin_repeat"/>
    <property type="match status" value="6"/>
</dbReference>
<gene>
    <name evidence="17" type="primary">LOC115218975</name>
</gene>
<dbReference type="GO" id="GO:0005886">
    <property type="term" value="C:plasma membrane"/>
    <property type="evidence" value="ECO:0007669"/>
    <property type="project" value="UniProtKB-SubCell"/>
</dbReference>
<evidence type="ECO:0000256" key="3">
    <source>
        <dbReference type="ARBA" id="ARBA00022692"/>
    </source>
</evidence>
<dbReference type="SUPFAM" id="SSF49313">
    <property type="entry name" value="Cadherin-like"/>
    <property type="match status" value="5"/>
</dbReference>
<keyword evidence="3 14" id="KW-0812">Transmembrane</keyword>
<name>A0A7E6FBZ2_9MOLL</name>
<evidence type="ECO:0000256" key="11">
    <source>
        <dbReference type="ARBA" id="ARBA00023180"/>
    </source>
</evidence>
<keyword evidence="6" id="KW-0677">Repeat</keyword>
<dbReference type="InterPro" id="IPR020894">
    <property type="entry name" value="Cadherin_CS"/>
</dbReference>
<evidence type="ECO:0000256" key="9">
    <source>
        <dbReference type="ARBA" id="ARBA00022989"/>
    </source>
</evidence>
<keyword evidence="7 12" id="KW-0106">Calcium</keyword>
<evidence type="ECO:0000256" key="7">
    <source>
        <dbReference type="ARBA" id="ARBA00022837"/>
    </source>
</evidence>
<keyword evidence="5" id="KW-0732">Signal</keyword>
<dbReference type="KEGG" id="osn:115218975"/>
<comment type="subcellular location">
    <subcellularLocation>
        <location evidence="1">Cell membrane</location>
        <topology evidence="1">Single-pass type I membrane protein</topology>
    </subcellularLocation>
</comment>
<accession>A0A7E6FBZ2</accession>
<dbReference type="FunFam" id="2.60.40.60:FF:000123">
    <property type="entry name" value="Protocadherin beta 4"/>
    <property type="match status" value="1"/>
</dbReference>
<organism evidence="16 17">
    <name type="scientific">Octopus sinensis</name>
    <name type="common">East Asian common octopus</name>
    <dbReference type="NCBI Taxonomy" id="2607531"/>
    <lineage>
        <taxon>Eukaryota</taxon>
        <taxon>Metazoa</taxon>
        <taxon>Spiralia</taxon>
        <taxon>Lophotrochozoa</taxon>
        <taxon>Mollusca</taxon>
        <taxon>Cephalopoda</taxon>
        <taxon>Coleoidea</taxon>
        <taxon>Octopodiformes</taxon>
        <taxon>Octopoda</taxon>
        <taxon>Incirrata</taxon>
        <taxon>Octopodidae</taxon>
        <taxon>Octopus</taxon>
    </lineage>
</organism>